<evidence type="ECO:0000259" key="3">
    <source>
        <dbReference type="SMART" id="SM00903"/>
    </source>
</evidence>
<dbReference type="InterPro" id="IPR002563">
    <property type="entry name" value="Flavin_Rdtase-like_dom"/>
</dbReference>
<evidence type="ECO:0000313" key="4">
    <source>
        <dbReference type="EMBL" id="GHE59643.1"/>
    </source>
</evidence>
<reference evidence="4" key="1">
    <citation type="journal article" date="2014" name="Int. J. Syst. Evol. Microbiol.">
        <title>Complete genome sequence of Corynebacterium casei LMG S-19264T (=DSM 44701T), isolated from a smear-ripened cheese.</title>
        <authorList>
            <consortium name="US DOE Joint Genome Institute (JGI-PGF)"/>
            <person name="Walter F."/>
            <person name="Albersmeier A."/>
            <person name="Kalinowski J."/>
            <person name="Ruckert C."/>
        </authorList>
    </citation>
    <scope>NUCLEOTIDE SEQUENCE</scope>
    <source>
        <strain evidence="4">JCM 3302</strain>
    </source>
</reference>
<dbReference type="InterPro" id="IPR012349">
    <property type="entry name" value="Split_barrel_FMN-bd"/>
</dbReference>
<comment type="caution">
    <text evidence="4">The sequence shown here is derived from an EMBL/GenBank/DDBJ whole genome shotgun (WGS) entry which is preliminary data.</text>
</comment>
<evidence type="ECO:0000313" key="5">
    <source>
        <dbReference type="Proteomes" id="UP000641386"/>
    </source>
</evidence>
<dbReference type="RefSeq" id="WP_189896956.1">
    <property type="nucleotide sequence ID" value="NZ_BNBC01000003.1"/>
</dbReference>
<dbReference type="Gene3D" id="2.30.110.10">
    <property type="entry name" value="Electron Transport, Fmn-binding Protein, Chain A"/>
    <property type="match status" value="1"/>
</dbReference>
<name>A0A919DLA7_9ACTN</name>
<dbReference type="SUPFAM" id="SSF50475">
    <property type="entry name" value="FMN-binding split barrel"/>
    <property type="match status" value="1"/>
</dbReference>
<keyword evidence="5" id="KW-1185">Reference proteome</keyword>
<dbReference type="InterPro" id="IPR050268">
    <property type="entry name" value="NADH-dep_flavin_reductase"/>
</dbReference>
<dbReference type="EMBL" id="BNBC01000003">
    <property type="protein sequence ID" value="GHE59643.1"/>
    <property type="molecule type" value="Genomic_DNA"/>
</dbReference>
<dbReference type="AlphaFoldDB" id="A0A919DLA7"/>
<dbReference type="GO" id="GO:0042602">
    <property type="term" value="F:riboflavin reductase (NADPH) activity"/>
    <property type="evidence" value="ECO:0007669"/>
    <property type="project" value="TreeGrafter"/>
</dbReference>
<gene>
    <name evidence="4" type="ORF">GCM10014715_11210</name>
</gene>
<dbReference type="PANTHER" id="PTHR30466">
    <property type="entry name" value="FLAVIN REDUCTASE"/>
    <property type="match status" value="1"/>
</dbReference>
<accession>A0A919DLA7</accession>
<dbReference type="GO" id="GO:0010181">
    <property type="term" value="F:FMN binding"/>
    <property type="evidence" value="ECO:0007669"/>
    <property type="project" value="InterPro"/>
</dbReference>
<evidence type="ECO:0000256" key="1">
    <source>
        <dbReference type="ARBA" id="ARBA00008898"/>
    </source>
</evidence>
<organism evidence="4 5">
    <name type="scientific">Streptomyces spiralis</name>
    <dbReference type="NCBI Taxonomy" id="66376"/>
    <lineage>
        <taxon>Bacteria</taxon>
        <taxon>Bacillati</taxon>
        <taxon>Actinomycetota</taxon>
        <taxon>Actinomycetes</taxon>
        <taxon>Kitasatosporales</taxon>
        <taxon>Streptomycetaceae</taxon>
        <taxon>Streptomyces</taxon>
    </lineage>
</organism>
<comment type="similarity">
    <text evidence="1">Belongs to the non-flavoprotein flavin reductase family.</text>
</comment>
<keyword evidence="2" id="KW-0560">Oxidoreductase</keyword>
<dbReference type="SMART" id="SM00903">
    <property type="entry name" value="Flavin_Reduct"/>
    <property type="match status" value="1"/>
</dbReference>
<sequence length="171" mass="18175">MPASLDLTAAFRATMGRLATGVSVITTRNESDPIGMTASAVASLSMDPLQLIVCIGNHLYTCEAITNSGRFAVNILGEGSEELAMNFAVSKPDKFAGVDFHVEHGVPVLRDAIAYVVCDVAAALPGGDHTIFVGDARHFEHREQARPLLYFAGGFRSMRRAPSAAVPVRTS</sequence>
<reference evidence="4" key="2">
    <citation type="submission" date="2020-09" db="EMBL/GenBank/DDBJ databases">
        <authorList>
            <person name="Sun Q."/>
            <person name="Ohkuma M."/>
        </authorList>
    </citation>
    <scope>NUCLEOTIDE SEQUENCE</scope>
    <source>
        <strain evidence="4">JCM 3302</strain>
    </source>
</reference>
<dbReference type="PANTHER" id="PTHR30466:SF11">
    <property type="entry name" value="FLAVIN-DEPENDENT MONOOXYGENASE, REDUCTASE SUBUNIT HSAB"/>
    <property type="match status" value="1"/>
</dbReference>
<dbReference type="Proteomes" id="UP000641386">
    <property type="component" value="Unassembled WGS sequence"/>
</dbReference>
<proteinExistence type="inferred from homology"/>
<protein>
    <submittedName>
        <fullName evidence="4">Flavin oxidoreductase</fullName>
    </submittedName>
</protein>
<dbReference type="Pfam" id="PF01613">
    <property type="entry name" value="Flavin_Reduct"/>
    <property type="match status" value="1"/>
</dbReference>
<evidence type="ECO:0000256" key="2">
    <source>
        <dbReference type="ARBA" id="ARBA00023002"/>
    </source>
</evidence>
<feature type="domain" description="Flavin reductase like" evidence="3">
    <location>
        <begin position="15"/>
        <end position="157"/>
    </location>
</feature>